<dbReference type="Proteomes" id="UP000198718">
    <property type="component" value="Unassembled WGS sequence"/>
</dbReference>
<dbReference type="Pfam" id="PF07228">
    <property type="entry name" value="SpoIIE"/>
    <property type="match status" value="1"/>
</dbReference>
<dbReference type="Gene3D" id="3.60.40.10">
    <property type="entry name" value="PPM-type phosphatase domain"/>
    <property type="match status" value="1"/>
</dbReference>
<evidence type="ECO:0000313" key="3">
    <source>
        <dbReference type="Proteomes" id="UP000198718"/>
    </source>
</evidence>
<sequence length="394" mass="44216">MSKMDNFIDVGYSQLTKKNEEICGDRVEIARTDDGVIAVMSDGLGSGIKANILATLTSKIAITMLKNGEELSEVIDTIINTLPVCKEREIAYSTLTIIYTKKTGDTYIVEFDNPSVFYYNKEKNIVSKLKYNTITINGRIVLEAQCHLKENDSIIAVSDGIIHAGAGEVLNYGWEWEHVAKYLQGICLNKNAMMISKSLTNICNDLYNDKPGDDATVVAMKMKKPQVFDLFTGPPLLKEKDPVLVEKFMDSPGKKIICGGTAANIVARELQRDLVMDVDTVTEKIPPICHMEGIYLITEGVLTMEQTLNYLREFLNNTVSSRTIRELEEQNGATILANTLLYECTHINFYLGHCLNAAYRNEGFPQNLQRKFKMVGQIINSLRKLGKIVSIYYF</sequence>
<accession>A0A1G9ELE3</accession>
<protein>
    <submittedName>
        <fullName evidence="2">Stage II sporulation protein E (SpoIIE)</fullName>
    </submittedName>
</protein>
<dbReference type="OrthoDB" id="1090916at2"/>
<evidence type="ECO:0000313" key="2">
    <source>
        <dbReference type="EMBL" id="SDK76919.1"/>
    </source>
</evidence>
<keyword evidence="3" id="KW-1185">Reference proteome</keyword>
<organism evidence="2 3">
    <name type="scientific">Natronincola ferrireducens</name>
    <dbReference type="NCBI Taxonomy" id="393762"/>
    <lineage>
        <taxon>Bacteria</taxon>
        <taxon>Bacillati</taxon>
        <taxon>Bacillota</taxon>
        <taxon>Clostridia</taxon>
        <taxon>Peptostreptococcales</taxon>
        <taxon>Natronincolaceae</taxon>
        <taxon>Natronincola</taxon>
    </lineage>
</organism>
<name>A0A1G9ELE3_9FIRM</name>
<gene>
    <name evidence="2" type="ORF">SAMN05660472_02014</name>
</gene>
<dbReference type="STRING" id="393762.SAMN05660472_02014"/>
<dbReference type="SUPFAM" id="SSF81606">
    <property type="entry name" value="PP2C-like"/>
    <property type="match status" value="1"/>
</dbReference>
<dbReference type="AlphaFoldDB" id="A0A1G9ELE3"/>
<dbReference type="InterPro" id="IPR001932">
    <property type="entry name" value="PPM-type_phosphatase-like_dom"/>
</dbReference>
<feature type="domain" description="PPM-type phosphatase" evidence="1">
    <location>
        <begin position="33"/>
        <end position="222"/>
    </location>
</feature>
<evidence type="ECO:0000259" key="1">
    <source>
        <dbReference type="Pfam" id="PF07228"/>
    </source>
</evidence>
<proteinExistence type="predicted"/>
<dbReference type="EMBL" id="FNFP01000003">
    <property type="protein sequence ID" value="SDK76919.1"/>
    <property type="molecule type" value="Genomic_DNA"/>
</dbReference>
<dbReference type="InterPro" id="IPR036457">
    <property type="entry name" value="PPM-type-like_dom_sf"/>
</dbReference>
<reference evidence="2 3" key="1">
    <citation type="submission" date="2016-10" db="EMBL/GenBank/DDBJ databases">
        <authorList>
            <person name="de Groot N.N."/>
        </authorList>
    </citation>
    <scope>NUCLEOTIDE SEQUENCE [LARGE SCALE GENOMIC DNA]</scope>
    <source>
        <strain evidence="2 3">DSM 18346</strain>
    </source>
</reference>